<protein>
    <submittedName>
        <fullName evidence="1">Uncharacterized protein</fullName>
    </submittedName>
</protein>
<dbReference type="Proteomes" id="UP000326396">
    <property type="component" value="Linkage Group LG17"/>
</dbReference>
<proteinExistence type="predicted"/>
<comment type="caution">
    <text evidence="1">The sequence shown here is derived from an EMBL/GenBank/DDBJ whole genome shotgun (WGS) entry which is preliminary data.</text>
</comment>
<name>A0A5N6NV49_9ASTR</name>
<keyword evidence="2" id="KW-1185">Reference proteome</keyword>
<accession>A0A5N6NV49</accession>
<dbReference type="EMBL" id="SZYD01000009">
    <property type="protein sequence ID" value="KAD5317865.1"/>
    <property type="molecule type" value="Genomic_DNA"/>
</dbReference>
<evidence type="ECO:0000313" key="2">
    <source>
        <dbReference type="Proteomes" id="UP000326396"/>
    </source>
</evidence>
<organism evidence="1 2">
    <name type="scientific">Mikania micrantha</name>
    <name type="common">bitter vine</name>
    <dbReference type="NCBI Taxonomy" id="192012"/>
    <lineage>
        <taxon>Eukaryota</taxon>
        <taxon>Viridiplantae</taxon>
        <taxon>Streptophyta</taxon>
        <taxon>Embryophyta</taxon>
        <taxon>Tracheophyta</taxon>
        <taxon>Spermatophyta</taxon>
        <taxon>Magnoliopsida</taxon>
        <taxon>eudicotyledons</taxon>
        <taxon>Gunneridae</taxon>
        <taxon>Pentapetalae</taxon>
        <taxon>asterids</taxon>
        <taxon>campanulids</taxon>
        <taxon>Asterales</taxon>
        <taxon>Asteraceae</taxon>
        <taxon>Asteroideae</taxon>
        <taxon>Heliantheae alliance</taxon>
        <taxon>Eupatorieae</taxon>
        <taxon>Mikania</taxon>
    </lineage>
</organism>
<reference evidence="1 2" key="1">
    <citation type="submission" date="2019-05" db="EMBL/GenBank/DDBJ databases">
        <title>Mikania micrantha, genome provides insights into the molecular mechanism of rapid growth.</title>
        <authorList>
            <person name="Liu B."/>
        </authorList>
    </citation>
    <scope>NUCLEOTIDE SEQUENCE [LARGE SCALE GENOMIC DNA]</scope>
    <source>
        <strain evidence="1">NLD-2019</strain>
        <tissue evidence="1">Leaf</tissue>
    </source>
</reference>
<dbReference type="OrthoDB" id="1736432at2759"/>
<dbReference type="AlphaFoldDB" id="A0A5N6NV49"/>
<gene>
    <name evidence="1" type="ORF">E3N88_17811</name>
</gene>
<sequence length="104" mass="11606">MDKNTSPPANIITVKTTSWVLEKDSISTVDMLETVAAETEVKNKSKFVGVKVVVLPSNDRRTQNPKDDMTVKYNNSNENLFELMTSINTKGLKVYISEGEAFYG</sequence>
<evidence type="ECO:0000313" key="1">
    <source>
        <dbReference type="EMBL" id="KAD5317865.1"/>
    </source>
</evidence>